<dbReference type="InterPro" id="IPR056511">
    <property type="entry name" value="IDM1_C"/>
</dbReference>
<comment type="subcellular location">
    <subcellularLocation>
        <location evidence="1">Nucleus</location>
    </subcellularLocation>
</comment>
<evidence type="ECO:0000259" key="7">
    <source>
        <dbReference type="PROSITE" id="PS50016"/>
    </source>
</evidence>
<proteinExistence type="predicted"/>
<reference evidence="10" key="2">
    <citation type="submission" date="2025-08" db="UniProtKB">
        <authorList>
            <consortium name="RefSeq"/>
        </authorList>
    </citation>
    <scope>IDENTIFICATION</scope>
    <source>
        <tissue evidence="10">Leaf</tissue>
    </source>
</reference>
<dbReference type="PANTHER" id="PTHR46309">
    <property type="entry name" value="PHD FINGER PROTEIN 12"/>
    <property type="match status" value="1"/>
</dbReference>
<dbReference type="InterPro" id="IPR011011">
    <property type="entry name" value="Znf_FYVE_PHD"/>
</dbReference>
<dbReference type="InterPro" id="IPR016181">
    <property type="entry name" value="Acyl_CoA_acyltransferase"/>
</dbReference>
<dbReference type="Proteomes" id="UP000813463">
    <property type="component" value="Chromosome 6"/>
</dbReference>
<evidence type="ECO:0000256" key="5">
    <source>
        <dbReference type="ARBA" id="ARBA00023242"/>
    </source>
</evidence>
<dbReference type="InterPro" id="IPR001965">
    <property type="entry name" value="Znf_PHD"/>
</dbReference>
<dbReference type="InterPro" id="IPR000182">
    <property type="entry name" value="GNAT_dom"/>
</dbReference>
<reference evidence="9" key="1">
    <citation type="journal article" date="2021" name="Nat. Commun.">
        <title>Genomic analyses provide insights into spinach domestication and the genetic basis of agronomic traits.</title>
        <authorList>
            <person name="Cai X."/>
            <person name="Sun X."/>
            <person name="Xu C."/>
            <person name="Sun H."/>
            <person name="Wang X."/>
            <person name="Ge C."/>
            <person name="Zhang Z."/>
            <person name="Wang Q."/>
            <person name="Fei Z."/>
            <person name="Jiao C."/>
            <person name="Wang Q."/>
        </authorList>
    </citation>
    <scope>NUCLEOTIDE SEQUENCE [LARGE SCALE GENOMIC DNA]</scope>
    <source>
        <strain evidence="9">cv. Varoflay</strain>
    </source>
</reference>
<dbReference type="SUPFAM" id="SSF57903">
    <property type="entry name" value="FYVE/PHD zinc finger"/>
    <property type="match status" value="1"/>
</dbReference>
<dbReference type="InterPro" id="IPR032308">
    <property type="entry name" value="TDBD"/>
</dbReference>
<dbReference type="GeneID" id="130463686"/>
<dbReference type="InterPro" id="IPR019787">
    <property type="entry name" value="Znf_PHD-finger"/>
</dbReference>
<dbReference type="PROSITE" id="PS50016">
    <property type="entry name" value="ZF_PHD_2"/>
    <property type="match status" value="1"/>
</dbReference>
<dbReference type="Pfam" id="PF00628">
    <property type="entry name" value="PHD"/>
    <property type="match status" value="1"/>
</dbReference>
<evidence type="ECO:0000256" key="4">
    <source>
        <dbReference type="ARBA" id="ARBA00022833"/>
    </source>
</evidence>
<accession>A0ABM3QZU6</accession>
<evidence type="ECO:0000256" key="6">
    <source>
        <dbReference type="PROSITE-ProRule" id="PRU00146"/>
    </source>
</evidence>
<feature type="domain" description="PHD-type" evidence="7">
    <location>
        <begin position="103"/>
        <end position="148"/>
    </location>
</feature>
<dbReference type="InterPro" id="IPR013083">
    <property type="entry name" value="Znf_RING/FYVE/PHD"/>
</dbReference>
<keyword evidence="3 6" id="KW-0863">Zinc-finger</keyword>
<organism evidence="9 10">
    <name type="scientific">Spinacia oleracea</name>
    <name type="common">Spinach</name>
    <dbReference type="NCBI Taxonomy" id="3562"/>
    <lineage>
        <taxon>Eukaryota</taxon>
        <taxon>Viridiplantae</taxon>
        <taxon>Streptophyta</taxon>
        <taxon>Embryophyta</taxon>
        <taxon>Tracheophyta</taxon>
        <taxon>Spermatophyta</taxon>
        <taxon>Magnoliopsida</taxon>
        <taxon>eudicotyledons</taxon>
        <taxon>Gunneridae</taxon>
        <taxon>Pentapetalae</taxon>
        <taxon>Caryophyllales</taxon>
        <taxon>Chenopodiaceae</taxon>
        <taxon>Chenopodioideae</taxon>
        <taxon>Anserineae</taxon>
        <taxon>Spinacia</taxon>
    </lineage>
</organism>
<keyword evidence="2" id="KW-0479">Metal-binding</keyword>
<sequence length="461" mass="52627">MKVVKENTVIKCIHGVRKDHIGYGAITRDGIGCYCCGEVFSVASFPRHRGDIFVDKPYENLFIEETKVSLLSCQIEAWNRHSVPARSGYHHVVRRPRVKDNSDDSCVICADGGDLICCDNCPSTYHLKCLGFKGVPEDEWLCPYCRCKYCDRDTVKDVLLTCFQCLKKYHGQCSNKFDKIPSRPQPLTIPFCGNGCWQVYQKLENMLGRNMPTRDGYSWTLIRKMDLDSVGQNSEDLYLKATCNSTIVLAAKLMEESFKLIVDRQTRTNMIQSVIYNCGMNFSRFYTAILQFQGKIISVASLRLPSPELTEIPFIATTEGQRSKGMCKMLLGALEIALIKIGVESIVIPSSEEMEENWQKKFGFEPLDEAMNRKLTNLNTLMFPKTIRLQKVIKHVKKMMLHHDLNLGLVEEKRYSKLLRLCISLFQETSLMFPGNREAEALIRVSSRVSNMHAAQMMNNE</sequence>
<keyword evidence="5" id="KW-0539">Nucleus</keyword>
<dbReference type="PROSITE" id="PS51186">
    <property type="entry name" value="GNAT"/>
    <property type="match status" value="1"/>
</dbReference>
<name>A0ABM3QZU6_SPIOL</name>
<protein>
    <submittedName>
        <fullName evidence="10">Increased DNA methylation 1-like</fullName>
    </submittedName>
</protein>
<dbReference type="Pfam" id="PF23209">
    <property type="entry name" value="IDM1_C"/>
    <property type="match status" value="1"/>
</dbReference>
<evidence type="ECO:0000256" key="3">
    <source>
        <dbReference type="ARBA" id="ARBA00022771"/>
    </source>
</evidence>
<keyword evidence="9" id="KW-1185">Reference proteome</keyword>
<dbReference type="InterPro" id="IPR042163">
    <property type="entry name" value="PHF12"/>
</dbReference>
<evidence type="ECO:0000313" key="9">
    <source>
        <dbReference type="Proteomes" id="UP000813463"/>
    </source>
</evidence>
<keyword evidence="4" id="KW-0862">Zinc</keyword>
<dbReference type="Pfam" id="PF16135">
    <property type="entry name" value="TDBD"/>
    <property type="match status" value="1"/>
</dbReference>
<evidence type="ECO:0000256" key="1">
    <source>
        <dbReference type="ARBA" id="ARBA00004123"/>
    </source>
</evidence>
<evidence type="ECO:0000259" key="8">
    <source>
        <dbReference type="PROSITE" id="PS51186"/>
    </source>
</evidence>
<gene>
    <name evidence="10" type="primary">LOC130463686</name>
</gene>
<dbReference type="PANTHER" id="PTHR46309:SF5">
    <property type="entry name" value="GNAT FAMILY ACETYLTRANSFERASE"/>
    <property type="match status" value="1"/>
</dbReference>
<dbReference type="RefSeq" id="XP_056688873.1">
    <property type="nucleotide sequence ID" value="XM_056832895.1"/>
</dbReference>
<dbReference type="SMART" id="SM00249">
    <property type="entry name" value="PHD"/>
    <property type="match status" value="1"/>
</dbReference>
<dbReference type="SUPFAM" id="SSF55729">
    <property type="entry name" value="Acyl-CoA N-acyltransferases (Nat)"/>
    <property type="match status" value="1"/>
</dbReference>
<dbReference type="Gene3D" id="3.30.40.10">
    <property type="entry name" value="Zinc/RING finger domain, C3HC4 (zinc finger)"/>
    <property type="match status" value="1"/>
</dbReference>
<feature type="domain" description="N-acetyltransferase" evidence="8">
    <location>
        <begin position="248"/>
        <end position="390"/>
    </location>
</feature>
<evidence type="ECO:0000256" key="2">
    <source>
        <dbReference type="ARBA" id="ARBA00022723"/>
    </source>
</evidence>
<evidence type="ECO:0000313" key="10">
    <source>
        <dbReference type="RefSeq" id="XP_056688873.1"/>
    </source>
</evidence>